<keyword evidence="7" id="KW-1185">Reference proteome</keyword>
<comment type="caution">
    <text evidence="6">The sequence shown here is derived from an EMBL/GenBank/DDBJ whole genome shotgun (WGS) entry which is preliminary data.</text>
</comment>
<sequence length="356" mass="39929">MLLTLGFPKSFWVEALNTAVHIVNKLPCSAIRGKIPGKRNICLKYIRVFGCPTYFQVSGQNKLDPKAIKGSLLGYTDGIKGYRIWNPLTRKVVHSRHVRFNEPVLLESHHLNQDPEVVTIVASAANDVETIVCSNIPSSSTLGAVPESPVVEEVIPPVTSTSDSKEEILNDGGDQSDTIPVVEPTKRSQRTTRPPNKYGDWDFANMSFTDQLEFALHIGQEEPLDIKEALTSIHSLKWLGSMQVEMEALLKNNTWDLCPLPKDSRAIGNKWVFKVKDDNRYKARLVAKGFAQRKGIEYDDIFAPVVRHISIRVLLSIVAIHDLELEQLDMKTAFLHGDLEETINMKQRDGFVSDSN</sequence>
<evidence type="ECO:0000256" key="2">
    <source>
        <dbReference type="ARBA" id="ARBA00022801"/>
    </source>
</evidence>
<dbReference type="PANTHER" id="PTHR42648">
    <property type="entry name" value="TRANSPOSASE, PUTATIVE-RELATED"/>
    <property type="match status" value="1"/>
</dbReference>
<reference evidence="6" key="1">
    <citation type="submission" date="2023-03" db="EMBL/GenBank/DDBJ databases">
        <title>Chromosome-scale reference genome and RAD-based genetic map of yellow starthistle (Centaurea solstitialis) reveal putative structural variation and QTLs associated with invader traits.</title>
        <authorList>
            <person name="Reatini B."/>
            <person name="Cang F.A."/>
            <person name="Jiang Q."/>
            <person name="Mckibben M.T.W."/>
            <person name="Barker M.S."/>
            <person name="Rieseberg L.H."/>
            <person name="Dlugosch K.M."/>
        </authorList>
    </citation>
    <scope>NUCLEOTIDE SEQUENCE</scope>
    <source>
        <strain evidence="6">CAN-66</strain>
        <tissue evidence="6">Leaf</tissue>
    </source>
</reference>
<evidence type="ECO:0000256" key="3">
    <source>
        <dbReference type="SAM" id="MobiDB-lite"/>
    </source>
</evidence>
<dbReference type="GO" id="GO:0016787">
    <property type="term" value="F:hydrolase activity"/>
    <property type="evidence" value="ECO:0007669"/>
    <property type="project" value="UniProtKB-KW"/>
</dbReference>
<feature type="domain" description="Retroviral polymerase SH3-like" evidence="5">
    <location>
        <begin position="51"/>
        <end position="103"/>
    </location>
</feature>
<accession>A0AA38SGD5</accession>
<dbReference type="InterPro" id="IPR057670">
    <property type="entry name" value="SH3_retrovirus"/>
</dbReference>
<dbReference type="Proteomes" id="UP001172457">
    <property type="component" value="Chromosome 7"/>
</dbReference>
<dbReference type="Pfam" id="PF25597">
    <property type="entry name" value="SH3_retrovirus"/>
    <property type="match status" value="1"/>
</dbReference>
<dbReference type="InterPro" id="IPR013103">
    <property type="entry name" value="RVT_2"/>
</dbReference>
<keyword evidence="2" id="KW-0378">Hydrolase</keyword>
<evidence type="ECO:0008006" key="8">
    <source>
        <dbReference type="Google" id="ProtNLM"/>
    </source>
</evidence>
<evidence type="ECO:0000256" key="1">
    <source>
        <dbReference type="ARBA" id="ARBA00022723"/>
    </source>
</evidence>
<evidence type="ECO:0000259" key="5">
    <source>
        <dbReference type="Pfam" id="PF25597"/>
    </source>
</evidence>
<feature type="domain" description="Reverse transcriptase Ty1/copia-type" evidence="4">
    <location>
        <begin position="252"/>
        <end position="354"/>
    </location>
</feature>
<dbReference type="Pfam" id="PF07727">
    <property type="entry name" value="RVT_2"/>
    <property type="match status" value="1"/>
</dbReference>
<evidence type="ECO:0000313" key="6">
    <source>
        <dbReference type="EMBL" id="KAJ9542309.1"/>
    </source>
</evidence>
<dbReference type="PANTHER" id="PTHR42648:SF28">
    <property type="entry name" value="TRANSPOSON-ENCODED PROTEIN WITH RIBONUCLEASE H-LIKE AND RETROVIRUS ZINC FINGER-LIKE DOMAINS"/>
    <property type="match status" value="1"/>
</dbReference>
<dbReference type="InterPro" id="IPR039537">
    <property type="entry name" value="Retrotran_Ty1/copia-like"/>
</dbReference>
<dbReference type="GO" id="GO:0046872">
    <property type="term" value="F:metal ion binding"/>
    <property type="evidence" value="ECO:0007669"/>
    <property type="project" value="UniProtKB-KW"/>
</dbReference>
<dbReference type="EMBL" id="JARYMX010000007">
    <property type="protein sequence ID" value="KAJ9542309.1"/>
    <property type="molecule type" value="Genomic_DNA"/>
</dbReference>
<proteinExistence type="predicted"/>
<protein>
    <recommendedName>
        <fullName evidence="8">Reverse transcriptase Ty1/copia-type domain-containing protein</fullName>
    </recommendedName>
</protein>
<evidence type="ECO:0000313" key="7">
    <source>
        <dbReference type="Proteomes" id="UP001172457"/>
    </source>
</evidence>
<feature type="region of interest" description="Disordered" evidence="3">
    <location>
        <begin position="158"/>
        <end position="177"/>
    </location>
</feature>
<evidence type="ECO:0000259" key="4">
    <source>
        <dbReference type="Pfam" id="PF07727"/>
    </source>
</evidence>
<organism evidence="6 7">
    <name type="scientific">Centaurea solstitialis</name>
    <name type="common">yellow star-thistle</name>
    <dbReference type="NCBI Taxonomy" id="347529"/>
    <lineage>
        <taxon>Eukaryota</taxon>
        <taxon>Viridiplantae</taxon>
        <taxon>Streptophyta</taxon>
        <taxon>Embryophyta</taxon>
        <taxon>Tracheophyta</taxon>
        <taxon>Spermatophyta</taxon>
        <taxon>Magnoliopsida</taxon>
        <taxon>eudicotyledons</taxon>
        <taxon>Gunneridae</taxon>
        <taxon>Pentapetalae</taxon>
        <taxon>asterids</taxon>
        <taxon>campanulids</taxon>
        <taxon>Asterales</taxon>
        <taxon>Asteraceae</taxon>
        <taxon>Carduoideae</taxon>
        <taxon>Cardueae</taxon>
        <taxon>Centaureinae</taxon>
        <taxon>Centaurea</taxon>
    </lineage>
</organism>
<dbReference type="AlphaFoldDB" id="A0AA38SGD5"/>
<keyword evidence="1" id="KW-0479">Metal-binding</keyword>
<gene>
    <name evidence="6" type="ORF">OSB04_028815</name>
</gene>
<name>A0AA38SGD5_9ASTR</name>